<keyword evidence="1" id="KW-0418">Kinase</keyword>
<keyword evidence="2" id="KW-1185">Reference proteome</keyword>
<accession>Q0RT92</accession>
<gene>
    <name evidence="1" type="primary">adk</name>
    <name evidence="1" type="ordered locus">FRAAL0534</name>
</gene>
<dbReference type="OrthoDB" id="3199600at2"/>
<dbReference type="GO" id="GO:0004017">
    <property type="term" value="F:AMP kinase activity"/>
    <property type="evidence" value="ECO:0007669"/>
    <property type="project" value="UniProtKB-EC"/>
</dbReference>
<dbReference type="InterPro" id="IPR052922">
    <property type="entry name" value="Cytidylate_Kinase-2"/>
</dbReference>
<evidence type="ECO:0000313" key="1">
    <source>
        <dbReference type="EMBL" id="CAJ59209.1"/>
    </source>
</evidence>
<name>Q0RT92_FRAAA</name>
<dbReference type="PANTHER" id="PTHR37816:SF1">
    <property type="entry name" value="TOXIN"/>
    <property type="match status" value="1"/>
</dbReference>
<reference evidence="1 2" key="1">
    <citation type="journal article" date="2007" name="Genome Res.">
        <title>Genome characteristics of facultatively symbiotic Frankia sp. strains reflect host range and host plant biogeography.</title>
        <authorList>
            <person name="Normand P."/>
            <person name="Lapierre P."/>
            <person name="Tisa L.S."/>
            <person name="Gogarten J.P."/>
            <person name="Alloisio N."/>
            <person name="Bagnarol E."/>
            <person name="Bassi C.A."/>
            <person name="Berry A.M."/>
            <person name="Bickhart D.M."/>
            <person name="Choisne N."/>
            <person name="Couloux A."/>
            <person name="Cournoyer B."/>
            <person name="Cruveiller S."/>
            <person name="Daubin V."/>
            <person name="Demange N."/>
            <person name="Francino M.P."/>
            <person name="Goltsman E."/>
            <person name="Huang Y."/>
            <person name="Kopp O.R."/>
            <person name="Labarre L."/>
            <person name="Lapidus A."/>
            <person name="Lavire C."/>
            <person name="Marechal J."/>
            <person name="Martinez M."/>
            <person name="Mastronunzio J.E."/>
            <person name="Mullin B.C."/>
            <person name="Niemann J."/>
            <person name="Pujic P."/>
            <person name="Rawnsley T."/>
            <person name="Rouy Z."/>
            <person name="Schenowitz C."/>
            <person name="Sellstedt A."/>
            <person name="Tavares F."/>
            <person name="Tomkins J.P."/>
            <person name="Vallenet D."/>
            <person name="Valverde C."/>
            <person name="Wall L.G."/>
            <person name="Wang Y."/>
            <person name="Medigue C."/>
            <person name="Benson D.R."/>
        </authorList>
    </citation>
    <scope>NUCLEOTIDE SEQUENCE [LARGE SCALE GENOMIC DNA]</scope>
    <source>
        <strain evidence="2">DSM 45986 / CECT 9034 / ACN14a</strain>
    </source>
</reference>
<protein>
    <submittedName>
        <fullName evidence="1">Adenylate kinase (ATP-AMP transphosphorylase)</fullName>
        <ecNumber evidence="1">2.7.4.3</ecNumber>
    </submittedName>
</protein>
<keyword evidence="1" id="KW-0808">Transferase</keyword>
<dbReference type="Proteomes" id="UP000000657">
    <property type="component" value="Chromosome"/>
</dbReference>
<sequence length="164" mass="18608">MRRIVILGRGGAGKSTLARRLGEITGIPVIELDQLFWRPGPRPSLPQEWTRTEREAVRADAWIMDGDLGPYEVSLDRFAAADTIVVLDFSLPRCAWRALRRSRENLEFWRWTIGYRRRSLPQVMARISARRAAAKLHVVRNPRELERFVALVAATAGRGTTSAS</sequence>
<organism evidence="1 2">
    <name type="scientific">Frankia alni (strain DSM 45986 / CECT 9034 / ACN14a)</name>
    <dbReference type="NCBI Taxonomy" id="326424"/>
    <lineage>
        <taxon>Bacteria</taxon>
        <taxon>Bacillati</taxon>
        <taxon>Actinomycetota</taxon>
        <taxon>Actinomycetes</taxon>
        <taxon>Frankiales</taxon>
        <taxon>Frankiaceae</taxon>
        <taxon>Frankia</taxon>
    </lineage>
</organism>
<dbReference type="KEGG" id="fal:FRAAL0534"/>
<dbReference type="Gene3D" id="3.40.50.300">
    <property type="entry name" value="P-loop containing nucleotide triphosphate hydrolases"/>
    <property type="match status" value="1"/>
</dbReference>
<dbReference type="HOGENOM" id="CLU_092618_0_0_11"/>
<dbReference type="eggNOG" id="COG0563">
    <property type="taxonomic scope" value="Bacteria"/>
</dbReference>
<dbReference type="EC" id="2.7.4.3" evidence="1"/>
<dbReference type="SUPFAM" id="SSF52540">
    <property type="entry name" value="P-loop containing nucleoside triphosphate hydrolases"/>
    <property type="match status" value="1"/>
</dbReference>
<dbReference type="PANTHER" id="PTHR37816">
    <property type="entry name" value="YALI0E33011P"/>
    <property type="match status" value="1"/>
</dbReference>
<dbReference type="EMBL" id="CT573213">
    <property type="protein sequence ID" value="CAJ59209.1"/>
    <property type="molecule type" value="Genomic_DNA"/>
</dbReference>
<dbReference type="STRING" id="326424.FRAAL0534"/>
<dbReference type="RefSeq" id="WP_011601787.1">
    <property type="nucleotide sequence ID" value="NC_008278.1"/>
</dbReference>
<proteinExistence type="predicted"/>
<dbReference type="AlphaFoldDB" id="Q0RT92"/>
<evidence type="ECO:0000313" key="2">
    <source>
        <dbReference type="Proteomes" id="UP000000657"/>
    </source>
</evidence>
<dbReference type="InterPro" id="IPR027417">
    <property type="entry name" value="P-loop_NTPase"/>
</dbReference>